<feature type="compositionally biased region" description="Basic residues" evidence="1">
    <location>
        <begin position="444"/>
        <end position="462"/>
    </location>
</feature>
<organism evidence="3 4">
    <name type="scientific">Myxococcus llanfairpwllgwyngyllgogerychwyrndrobwllllantysiliogogogochensis</name>
    <dbReference type="NCBI Taxonomy" id="2590453"/>
    <lineage>
        <taxon>Bacteria</taxon>
        <taxon>Pseudomonadati</taxon>
        <taxon>Myxococcota</taxon>
        <taxon>Myxococcia</taxon>
        <taxon>Myxococcales</taxon>
        <taxon>Cystobacterineae</taxon>
        <taxon>Myxococcaceae</taxon>
        <taxon>Myxococcus</taxon>
    </lineage>
</organism>
<dbReference type="Proteomes" id="UP000315369">
    <property type="component" value="Unassembled WGS sequence"/>
</dbReference>
<feature type="region of interest" description="Disordered" evidence="1">
    <location>
        <begin position="359"/>
        <end position="462"/>
    </location>
</feature>
<dbReference type="OrthoDB" id="5519596at2"/>
<evidence type="ECO:0000313" key="4">
    <source>
        <dbReference type="Proteomes" id="UP000315369"/>
    </source>
</evidence>
<feature type="compositionally biased region" description="Low complexity" evidence="1">
    <location>
        <begin position="287"/>
        <end position="311"/>
    </location>
</feature>
<keyword evidence="4" id="KW-1185">Reference proteome</keyword>
<dbReference type="EMBL" id="VIFM01000054">
    <property type="protein sequence ID" value="TQF14975.1"/>
    <property type="molecule type" value="Genomic_DNA"/>
</dbReference>
<feature type="region of interest" description="Disordered" evidence="1">
    <location>
        <begin position="271"/>
        <end position="327"/>
    </location>
</feature>
<dbReference type="AlphaFoldDB" id="A0A540X135"/>
<feature type="compositionally biased region" description="Basic and acidic residues" evidence="1">
    <location>
        <begin position="210"/>
        <end position="230"/>
    </location>
</feature>
<evidence type="ECO:0000256" key="1">
    <source>
        <dbReference type="SAM" id="MobiDB-lite"/>
    </source>
</evidence>
<protein>
    <submittedName>
        <fullName evidence="3">SMI1/KNR4 family protein</fullName>
    </submittedName>
</protein>
<reference evidence="3 4" key="1">
    <citation type="submission" date="2019-06" db="EMBL/GenBank/DDBJ databases">
        <authorList>
            <person name="Livingstone P."/>
            <person name="Whitworth D."/>
        </authorList>
    </citation>
    <scope>NUCLEOTIDE SEQUENCE [LARGE SCALE GENOMIC DNA]</scope>
    <source>
        <strain evidence="3 4">AM401</strain>
    </source>
</reference>
<proteinExistence type="predicted"/>
<feature type="compositionally biased region" description="Basic residues" evidence="1">
    <location>
        <begin position="363"/>
        <end position="435"/>
    </location>
</feature>
<gene>
    <name evidence="3" type="ORF">FJV41_15940</name>
</gene>
<evidence type="ECO:0000313" key="3">
    <source>
        <dbReference type="EMBL" id="TQF14975.1"/>
    </source>
</evidence>
<dbReference type="InterPro" id="IPR001849">
    <property type="entry name" value="PH_domain"/>
</dbReference>
<dbReference type="SUPFAM" id="SSF160631">
    <property type="entry name" value="SMI1/KNR4-like"/>
    <property type="match status" value="1"/>
</dbReference>
<accession>A0A540X135</accession>
<dbReference type="PROSITE" id="PS50003">
    <property type="entry name" value="PH_DOMAIN"/>
    <property type="match status" value="1"/>
</dbReference>
<comment type="caution">
    <text evidence="3">The sequence shown here is derived from an EMBL/GenBank/DDBJ whole genome shotgun (WGS) entry which is preliminary data.</text>
</comment>
<dbReference type="RefSeq" id="WP_141643342.1">
    <property type="nucleotide sequence ID" value="NZ_VIFM01000054.1"/>
</dbReference>
<feature type="compositionally biased region" description="Acidic residues" evidence="1">
    <location>
        <begin position="200"/>
        <end position="209"/>
    </location>
</feature>
<name>A0A540X135_9BACT</name>
<sequence length="462" mass="48481">MHEWLQALRKSAKAASSGVSADEVRWAETECGVPFPEDLGHLYLSFNGGEFHGDVNLFPLHGPEGSASVLEKTRLKLEGLPAAGVWRIGMKGAHRHLFSARKSAMVEQGDGGGPLPGWVQALGDEEWIFGTWEGEKREMRLYRTLKEMLDVLVPPAEVESFGERTFARALNAVLQGALSGVGVDDEEETEKESVTQEVLVEAEEEEEDEGAQRELAYEYDDDASRGRKGAETAGFGKAGTKDGGGRKAPSKVAVKQVELFVRPTMQEALRKELGPEKKAAPKKKAAEAPAPKAPAEPAATKAKPQAAVTPAEVKPVSAPQAEPTAKKAKVKKVATPLALAPATSDVPALLAEAAAKKAAVKPAAKKAPPKKAAVKPTAKKAAVKPTAKKAAVKPTAKKAAVKPAAKKAAAKKAPAKKPAAKKAPAKKVATKKAGAKKVVAGKAPAKKAAAKKGAVKKAKSRK</sequence>
<feature type="domain" description="PH" evidence="2">
    <location>
        <begin position="1"/>
        <end position="13"/>
    </location>
</feature>
<dbReference type="InterPro" id="IPR037883">
    <property type="entry name" value="Knr4/Smi1-like_sf"/>
</dbReference>
<feature type="region of interest" description="Disordered" evidence="1">
    <location>
        <begin position="181"/>
        <end position="251"/>
    </location>
</feature>
<evidence type="ECO:0000259" key="2">
    <source>
        <dbReference type="PROSITE" id="PS50003"/>
    </source>
</evidence>